<dbReference type="RefSeq" id="WP_235323702.1">
    <property type="nucleotide sequence ID" value="NZ_JAFBIT010000002.1"/>
</dbReference>
<dbReference type="Pfam" id="PF13517">
    <property type="entry name" value="FG-GAP_3"/>
    <property type="match status" value="1"/>
</dbReference>
<feature type="signal peptide" evidence="2">
    <location>
        <begin position="1"/>
        <end position="23"/>
    </location>
</feature>
<name>A0ABS9CRU2_9FIRM</name>
<comment type="caution">
    <text evidence="3">The sequence shown here is derived from an EMBL/GenBank/DDBJ whole genome shotgun (WGS) entry which is preliminary data.</text>
</comment>
<evidence type="ECO:0000313" key="3">
    <source>
        <dbReference type="EMBL" id="MCF2652669.1"/>
    </source>
</evidence>
<feature type="chain" id="PRO_5045526369" evidence="2">
    <location>
        <begin position="24"/>
        <end position="463"/>
    </location>
</feature>
<keyword evidence="1 2" id="KW-0732">Signal</keyword>
<dbReference type="InterPro" id="IPR013517">
    <property type="entry name" value="FG-GAP"/>
</dbReference>
<proteinExistence type="predicted"/>
<dbReference type="Proteomes" id="UP001299220">
    <property type="component" value="Unassembled WGS sequence"/>
</dbReference>
<organism evidence="3 4">
    <name type="scientific">Anaeromassilibacillus senegalensis</name>
    <dbReference type="NCBI Taxonomy" id="1673717"/>
    <lineage>
        <taxon>Bacteria</taxon>
        <taxon>Bacillati</taxon>
        <taxon>Bacillota</taxon>
        <taxon>Clostridia</taxon>
        <taxon>Eubacteriales</taxon>
        <taxon>Acutalibacteraceae</taxon>
        <taxon>Anaeromassilibacillus</taxon>
    </lineage>
</organism>
<evidence type="ECO:0000256" key="2">
    <source>
        <dbReference type="SAM" id="SignalP"/>
    </source>
</evidence>
<protein>
    <submittedName>
        <fullName evidence="3">VCBS repeat-containing protein</fullName>
    </submittedName>
</protein>
<sequence length="463" mass="49667">MRSALKKIAAFCLAAVLALSVTGCGFTGLDAQALMSPPKTTADRQAIYALMRGSDDDVKLVYPKNGEHRSAIITRDLNADGRTEVVSFCANGDAGGVRVEFFLKDDDGAWRSLARFSAAANQVDRVFFGDLTGDGAEEIIVGWGDPQTATASVSVYRLADGSIREFSMSTVVYSEMLLTDFDDDAVQELFVVDAGQTSGEENAVSAPLGRLYRFDGEQQPYVSQTVPLDAAVARYAAASFSQINSWRWAVVLDGYKADGRMVTQVIGYDEITQLLSSPLSDAGGEGANPTDRATAVAVTARDINGDGVLEIPTAELVVDPGEGGTADSTNYVVTWNTYSFADNTLTPVARSILNTAENYVVMLPQGTENFGCTNDSVTRTATFFRYTQKGYGGEFLGQKMAFAITVYSEEEWSALSGEAKETTGVELSSVAGRVYVLTVPLGGYPADEDLLRTVQEGFRVLNE</sequence>
<evidence type="ECO:0000313" key="4">
    <source>
        <dbReference type="Proteomes" id="UP001299220"/>
    </source>
</evidence>
<dbReference type="EMBL" id="JAFBIT010000002">
    <property type="protein sequence ID" value="MCF2652669.1"/>
    <property type="molecule type" value="Genomic_DNA"/>
</dbReference>
<dbReference type="PROSITE" id="PS51257">
    <property type="entry name" value="PROKAR_LIPOPROTEIN"/>
    <property type="match status" value="1"/>
</dbReference>
<evidence type="ECO:0000256" key="1">
    <source>
        <dbReference type="ARBA" id="ARBA00022729"/>
    </source>
</evidence>
<gene>
    <name evidence="3" type="ORF">JQM67_08645</name>
</gene>
<accession>A0ABS9CRU2</accession>
<dbReference type="InterPro" id="IPR028994">
    <property type="entry name" value="Integrin_alpha_N"/>
</dbReference>
<keyword evidence="4" id="KW-1185">Reference proteome</keyword>
<reference evidence="3 4" key="1">
    <citation type="submission" date="2020-12" db="EMBL/GenBank/DDBJ databases">
        <title>Whole genome sequences of gut porcine anaerobes.</title>
        <authorList>
            <person name="Kubasova T."/>
            <person name="Jahodarova E."/>
            <person name="Rychlik I."/>
        </authorList>
    </citation>
    <scope>NUCLEOTIDE SEQUENCE [LARGE SCALE GENOMIC DNA]</scope>
    <source>
        <strain evidence="3 4">An867</strain>
    </source>
</reference>
<dbReference type="SUPFAM" id="SSF69318">
    <property type="entry name" value="Integrin alpha N-terminal domain"/>
    <property type="match status" value="1"/>
</dbReference>